<dbReference type="Gene3D" id="1.10.1740.10">
    <property type="match status" value="1"/>
</dbReference>
<evidence type="ECO:0000256" key="3">
    <source>
        <dbReference type="ARBA" id="ARBA00023082"/>
    </source>
</evidence>
<dbReference type="InterPro" id="IPR007627">
    <property type="entry name" value="RNA_pol_sigma70_r2"/>
</dbReference>
<evidence type="ECO:0000256" key="1">
    <source>
        <dbReference type="ARBA" id="ARBA00010641"/>
    </source>
</evidence>
<keyword evidence="3" id="KW-0731">Sigma factor</keyword>
<dbReference type="InterPro" id="IPR014327">
    <property type="entry name" value="RNA_pol_sigma70_bacteroid"/>
</dbReference>
<keyword evidence="8" id="KW-1185">Reference proteome</keyword>
<feature type="domain" description="RNA polymerase sigma factor 70 region 4 type 2" evidence="6">
    <location>
        <begin position="126"/>
        <end position="175"/>
    </location>
</feature>
<dbReference type="PANTHER" id="PTHR43133:SF46">
    <property type="entry name" value="RNA POLYMERASE SIGMA-70 FACTOR ECF SUBFAMILY"/>
    <property type="match status" value="1"/>
</dbReference>
<dbReference type="GO" id="GO:0016987">
    <property type="term" value="F:sigma factor activity"/>
    <property type="evidence" value="ECO:0007669"/>
    <property type="project" value="UniProtKB-KW"/>
</dbReference>
<comment type="caution">
    <text evidence="7">The sequence shown here is derived from an EMBL/GenBank/DDBJ whole genome shotgun (WGS) entry which is preliminary data.</text>
</comment>
<evidence type="ECO:0000256" key="4">
    <source>
        <dbReference type="ARBA" id="ARBA00023163"/>
    </source>
</evidence>
<sequence>MFLKEKNSDRAIFEQLKSGDPQALTMLFNKYYQQLCRFAFCFIPENEVIEELTANVFINLWENRKRLQIHTGIRAYLYQAVKNQAISHLRKKKPLTHPLEDGFDFSDKKDRTPEAIYIENELNIEFVQAFQKLPPRAKLAFKLHRFDGLTYNEVADIMKISVAAVEKNITSALKILHRELAEITQTR</sequence>
<dbReference type="PANTHER" id="PTHR43133">
    <property type="entry name" value="RNA POLYMERASE ECF-TYPE SIGMA FACTO"/>
    <property type="match status" value="1"/>
</dbReference>
<dbReference type="InterPro" id="IPR013249">
    <property type="entry name" value="RNA_pol_sigma70_r4_t2"/>
</dbReference>
<reference evidence="7" key="1">
    <citation type="submission" date="2022-10" db="EMBL/GenBank/DDBJ databases">
        <title>Gaoshiqiia sediminis gen. nov., sp. nov., isolated from coastal sediment.</title>
        <authorList>
            <person name="Yu W.X."/>
            <person name="Mu D.S."/>
            <person name="Du J.Z."/>
            <person name="Liang Y.Q."/>
        </authorList>
    </citation>
    <scope>NUCLEOTIDE SEQUENCE</scope>
    <source>
        <strain evidence="7">A06</strain>
    </source>
</reference>
<keyword evidence="4" id="KW-0804">Transcription</keyword>
<dbReference type="Proteomes" id="UP001163821">
    <property type="component" value="Unassembled WGS sequence"/>
</dbReference>
<dbReference type="GO" id="GO:0006352">
    <property type="term" value="P:DNA-templated transcription initiation"/>
    <property type="evidence" value="ECO:0007669"/>
    <property type="project" value="InterPro"/>
</dbReference>
<organism evidence="7 8">
    <name type="scientific">Gaoshiqia sediminis</name>
    <dbReference type="NCBI Taxonomy" id="2986998"/>
    <lineage>
        <taxon>Bacteria</taxon>
        <taxon>Pseudomonadati</taxon>
        <taxon>Bacteroidota</taxon>
        <taxon>Bacteroidia</taxon>
        <taxon>Marinilabiliales</taxon>
        <taxon>Prolixibacteraceae</taxon>
        <taxon>Gaoshiqia</taxon>
    </lineage>
</organism>
<comment type="similarity">
    <text evidence="1">Belongs to the sigma-70 factor family. ECF subfamily.</text>
</comment>
<gene>
    <name evidence="7" type="ORF">N2K84_08815</name>
</gene>
<evidence type="ECO:0000259" key="6">
    <source>
        <dbReference type="Pfam" id="PF08281"/>
    </source>
</evidence>
<evidence type="ECO:0000256" key="2">
    <source>
        <dbReference type="ARBA" id="ARBA00023015"/>
    </source>
</evidence>
<evidence type="ECO:0000259" key="5">
    <source>
        <dbReference type="Pfam" id="PF04542"/>
    </source>
</evidence>
<accession>A0AA41Y3L5</accession>
<keyword evidence="2" id="KW-0805">Transcription regulation</keyword>
<name>A0AA41Y3L5_9BACT</name>
<dbReference type="GO" id="GO:0003677">
    <property type="term" value="F:DNA binding"/>
    <property type="evidence" value="ECO:0007669"/>
    <property type="project" value="InterPro"/>
</dbReference>
<evidence type="ECO:0000313" key="7">
    <source>
        <dbReference type="EMBL" id="MCW0482826.1"/>
    </source>
</evidence>
<dbReference type="Pfam" id="PF04542">
    <property type="entry name" value="Sigma70_r2"/>
    <property type="match status" value="1"/>
</dbReference>
<dbReference type="InterPro" id="IPR039425">
    <property type="entry name" value="RNA_pol_sigma-70-like"/>
</dbReference>
<proteinExistence type="inferred from homology"/>
<dbReference type="NCBIfam" id="TIGR02937">
    <property type="entry name" value="sigma70-ECF"/>
    <property type="match status" value="1"/>
</dbReference>
<dbReference type="InterPro" id="IPR014284">
    <property type="entry name" value="RNA_pol_sigma-70_dom"/>
</dbReference>
<evidence type="ECO:0000313" key="8">
    <source>
        <dbReference type="Proteomes" id="UP001163821"/>
    </source>
</evidence>
<dbReference type="SUPFAM" id="SSF88946">
    <property type="entry name" value="Sigma2 domain of RNA polymerase sigma factors"/>
    <property type="match status" value="1"/>
</dbReference>
<feature type="domain" description="RNA polymerase sigma-70 region 2" evidence="5">
    <location>
        <begin position="27"/>
        <end position="93"/>
    </location>
</feature>
<dbReference type="AlphaFoldDB" id="A0AA41Y3L5"/>
<dbReference type="EMBL" id="JAPAAF010000009">
    <property type="protein sequence ID" value="MCW0482826.1"/>
    <property type="molecule type" value="Genomic_DNA"/>
</dbReference>
<dbReference type="Pfam" id="PF08281">
    <property type="entry name" value="Sigma70_r4_2"/>
    <property type="match status" value="1"/>
</dbReference>
<dbReference type="RefSeq" id="WP_282591429.1">
    <property type="nucleotide sequence ID" value="NZ_JAPAAF010000009.1"/>
</dbReference>
<protein>
    <submittedName>
        <fullName evidence="7">RNA polymerase sigma-70 factor</fullName>
    </submittedName>
</protein>
<dbReference type="InterPro" id="IPR013324">
    <property type="entry name" value="RNA_pol_sigma_r3/r4-like"/>
</dbReference>
<dbReference type="InterPro" id="IPR036388">
    <property type="entry name" value="WH-like_DNA-bd_sf"/>
</dbReference>
<dbReference type="NCBIfam" id="TIGR02985">
    <property type="entry name" value="Sig70_bacteroi1"/>
    <property type="match status" value="1"/>
</dbReference>
<dbReference type="Gene3D" id="1.10.10.10">
    <property type="entry name" value="Winged helix-like DNA-binding domain superfamily/Winged helix DNA-binding domain"/>
    <property type="match status" value="1"/>
</dbReference>
<dbReference type="InterPro" id="IPR013325">
    <property type="entry name" value="RNA_pol_sigma_r2"/>
</dbReference>
<dbReference type="SUPFAM" id="SSF88659">
    <property type="entry name" value="Sigma3 and sigma4 domains of RNA polymerase sigma factors"/>
    <property type="match status" value="1"/>
</dbReference>